<accession>A0A8H4N443</accession>
<evidence type="ECO:0000313" key="3">
    <source>
        <dbReference type="Proteomes" id="UP000572817"/>
    </source>
</evidence>
<proteinExistence type="predicted"/>
<keyword evidence="3" id="KW-1185">Reference proteome</keyword>
<feature type="compositionally biased region" description="Low complexity" evidence="1">
    <location>
        <begin position="1"/>
        <end position="29"/>
    </location>
</feature>
<sequence length="283" mass="29526">MPSSNSDSLLSNSSVTSSELSDGLSSEETQSAPQRAEEYTNALDTGSETPGPSSIVSTTPEAMFSVAQDYAGAGFSFEESIPQNTDSVAPTTFVTNAASANNEAPSQSTSNADSPQLPPSTTVEGTAADMPSEESTGSAQTTAADGTPVADYAKVPDGIAAAENGQSAGTSIAEQSAAAPSEARHLSLRAQQFFLLKTQFHRYSRSSLASIKRLQLLVLPRSQVLLFLSPNPRLSLNLKPQSTIIPKCPDANGELLEVDGKTFIIHCSSDNDVDSYANLTLTA</sequence>
<feature type="region of interest" description="Disordered" evidence="1">
    <location>
        <begin position="1"/>
        <end position="60"/>
    </location>
</feature>
<protein>
    <submittedName>
        <fullName evidence="2">Uncharacterized protein</fullName>
    </submittedName>
</protein>
<gene>
    <name evidence="2" type="ORF">GTA08_BOTSDO04274</name>
</gene>
<feature type="compositionally biased region" description="Polar residues" evidence="1">
    <location>
        <begin position="133"/>
        <end position="144"/>
    </location>
</feature>
<dbReference type="EMBL" id="WWBZ02000022">
    <property type="protein sequence ID" value="KAF4308305.1"/>
    <property type="molecule type" value="Genomic_DNA"/>
</dbReference>
<evidence type="ECO:0000313" key="2">
    <source>
        <dbReference type="EMBL" id="KAF4308305.1"/>
    </source>
</evidence>
<dbReference type="Proteomes" id="UP000572817">
    <property type="component" value="Unassembled WGS sequence"/>
</dbReference>
<feature type="region of interest" description="Disordered" evidence="1">
    <location>
        <begin position="100"/>
        <end position="150"/>
    </location>
</feature>
<reference evidence="2" key="1">
    <citation type="submission" date="2020-04" db="EMBL/GenBank/DDBJ databases">
        <title>Genome Assembly and Annotation of Botryosphaeria dothidea sdau 11-99, a Latent Pathogen of Apple Fruit Ring Rot in China.</title>
        <authorList>
            <person name="Yu C."/>
            <person name="Diao Y."/>
            <person name="Lu Q."/>
            <person name="Zhao J."/>
            <person name="Cui S."/>
            <person name="Peng C."/>
            <person name="He B."/>
            <person name="Liu H."/>
        </authorList>
    </citation>
    <scope>NUCLEOTIDE SEQUENCE [LARGE SCALE GENOMIC DNA]</scope>
    <source>
        <strain evidence="2">Sdau11-99</strain>
    </source>
</reference>
<dbReference type="AlphaFoldDB" id="A0A8H4N443"/>
<feature type="compositionally biased region" description="Polar residues" evidence="1">
    <location>
        <begin position="42"/>
        <end position="60"/>
    </location>
</feature>
<comment type="caution">
    <text evidence="2">The sequence shown here is derived from an EMBL/GenBank/DDBJ whole genome shotgun (WGS) entry which is preliminary data.</text>
</comment>
<evidence type="ECO:0000256" key="1">
    <source>
        <dbReference type="SAM" id="MobiDB-lite"/>
    </source>
</evidence>
<organism evidence="2 3">
    <name type="scientific">Botryosphaeria dothidea</name>
    <dbReference type="NCBI Taxonomy" id="55169"/>
    <lineage>
        <taxon>Eukaryota</taxon>
        <taxon>Fungi</taxon>
        <taxon>Dikarya</taxon>
        <taxon>Ascomycota</taxon>
        <taxon>Pezizomycotina</taxon>
        <taxon>Dothideomycetes</taxon>
        <taxon>Dothideomycetes incertae sedis</taxon>
        <taxon>Botryosphaeriales</taxon>
        <taxon>Botryosphaeriaceae</taxon>
        <taxon>Botryosphaeria</taxon>
    </lineage>
</organism>
<feature type="compositionally biased region" description="Polar residues" evidence="1">
    <location>
        <begin position="100"/>
        <end position="124"/>
    </location>
</feature>
<name>A0A8H4N443_9PEZI</name>